<dbReference type="RefSeq" id="WP_282582969.1">
    <property type="nucleotide sequence ID" value="NZ_JAMOIM010000001.1"/>
</dbReference>
<dbReference type="InterPro" id="IPR017871">
    <property type="entry name" value="ABC_transporter-like_CS"/>
</dbReference>
<dbReference type="SUPFAM" id="SSF50331">
    <property type="entry name" value="MOP-like"/>
    <property type="match status" value="1"/>
</dbReference>
<evidence type="ECO:0000259" key="5">
    <source>
        <dbReference type="PROSITE" id="PS50893"/>
    </source>
</evidence>
<dbReference type="InterPro" id="IPR050093">
    <property type="entry name" value="ABC_SmlMolc_Importer"/>
</dbReference>
<dbReference type="PANTHER" id="PTHR42781">
    <property type="entry name" value="SPERMIDINE/PUTRESCINE IMPORT ATP-BINDING PROTEIN POTA"/>
    <property type="match status" value="1"/>
</dbReference>
<sequence>MNAHSDPGVSGTPVPPAGYKDAPYDVELVAVSKSYAGTIAVDTISLRIPKASYCCLLGPSGCGKSTTLRMIAGHEPVSAGDILIGDRNVTDNPPIARGTSMMFQNYALFPHMSALDNVAYSLKVRGVPKDERRARAREFLDLVQMGQYAERPPALLSGGQQQRVALARALITRPRVLLLDEPLSALDPFLRERMRGELKRLQRELQISFVHVTHSQDEAMALADLVVVMEAGHIRQAAPARDIFEKPNTAFVARFIGGHNVVPGGNGSIAVRADRCRIGSSADQARLTGHVSSVEYLGALVRVGLIGDNGLEAAALISDRTFFAAPVEPGQAAALTWSDEDAHALAD</sequence>
<dbReference type="AlphaFoldDB" id="A0AA41YZM2"/>
<feature type="domain" description="ABC transporter" evidence="5">
    <location>
        <begin position="26"/>
        <end position="256"/>
    </location>
</feature>
<dbReference type="Proteomes" id="UP001165667">
    <property type="component" value="Unassembled WGS sequence"/>
</dbReference>
<evidence type="ECO:0000256" key="4">
    <source>
        <dbReference type="ARBA" id="ARBA00022840"/>
    </source>
</evidence>
<keyword evidence="4 6" id="KW-0067">ATP-binding</keyword>
<evidence type="ECO:0000313" key="7">
    <source>
        <dbReference type="Proteomes" id="UP001165667"/>
    </source>
</evidence>
<dbReference type="InterPro" id="IPR003593">
    <property type="entry name" value="AAA+_ATPase"/>
</dbReference>
<evidence type="ECO:0000256" key="3">
    <source>
        <dbReference type="ARBA" id="ARBA00022741"/>
    </source>
</evidence>
<dbReference type="Pfam" id="PF00005">
    <property type="entry name" value="ABC_tran"/>
    <property type="match status" value="1"/>
</dbReference>
<dbReference type="InterPro" id="IPR013611">
    <property type="entry name" value="Transp-assoc_OB_typ2"/>
</dbReference>
<dbReference type="Pfam" id="PF08402">
    <property type="entry name" value="TOBE_2"/>
    <property type="match status" value="1"/>
</dbReference>
<comment type="similarity">
    <text evidence="1">Belongs to the ABC transporter superfamily.</text>
</comment>
<name>A0AA41YZM2_9HYPH</name>
<keyword evidence="3" id="KW-0547">Nucleotide-binding</keyword>
<dbReference type="EMBL" id="JAMOIM010000001">
    <property type="protein sequence ID" value="MCW6506612.1"/>
    <property type="molecule type" value="Genomic_DNA"/>
</dbReference>
<dbReference type="PROSITE" id="PS50893">
    <property type="entry name" value="ABC_TRANSPORTER_2"/>
    <property type="match status" value="1"/>
</dbReference>
<evidence type="ECO:0000256" key="2">
    <source>
        <dbReference type="ARBA" id="ARBA00022448"/>
    </source>
</evidence>
<dbReference type="GO" id="GO:0016887">
    <property type="term" value="F:ATP hydrolysis activity"/>
    <property type="evidence" value="ECO:0007669"/>
    <property type="project" value="InterPro"/>
</dbReference>
<dbReference type="GO" id="GO:0043190">
    <property type="term" value="C:ATP-binding cassette (ABC) transporter complex"/>
    <property type="evidence" value="ECO:0007669"/>
    <property type="project" value="InterPro"/>
</dbReference>
<keyword evidence="7" id="KW-1185">Reference proteome</keyword>
<evidence type="ECO:0000256" key="1">
    <source>
        <dbReference type="ARBA" id="ARBA00005417"/>
    </source>
</evidence>
<gene>
    <name evidence="6" type="ORF">M8523_01080</name>
</gene>
<dbReference type="InterPro" id="IPR003439">
    <property type="entry name" value="ABC_transporter-like_ATP-bd"/>
</dbReference>
<accession>A0AA41YZM2</accession>
<dbReference type="PROSITE" id="PS00211">
    <property type="entry name" value="ABC_TRANSPORTER_1"/>
    <property type="match status" value="1"/>
</dbReference>
<comment type="caution">
    <text evidence="6">The sequence shown here is derived from an EMBL/GenBank/DDBJ whole genome shotgun (WGS) entry which is preliminary data.</text>
</comment>
<proteinExistence type="inferred from homology"/>
<dbReference type="Gene3D" id="3.40.50.300">
    <property type="entry name" value="P-loop containing nucleotide triphosphate hydrolases"/>
    <property type="match status" value="1"/>
</dbReference>
<keyword evidence="2" id="KW-0813">Transport</keyword>
<dbReference type="PANTHER" id="PTHR42781:SF4">
    <property type="entry name" value="SPERMIDINE_PUTRESCINE IMPORT ATP-BINDING PROTEIN POTA"/>
    <property type="match status" value="1"/>
</dbReference>
<reference evidence="6" key="1">
    <citation type="submission" date="2022-05" db="EMBL/GenBank/DDBJ databases">
        <authorList>
            <person name="Pankratov T."/>
        </authorList>
    </citation>
    <scope>NUCLEOTIDE SEQUENCE</scope>
    <source>
        <strain evidence="6">BP6-180914</strain>
    </source>
</reference>
<dbReference type="GO" id="GO:0015697">
    <property type="term" value="P:quaternary ammonium group transport"/>
    <property type="evidence" value="ECO:0007669"/>
    <property type="project" value="UniProtKB-ARBA"/>
</dbReference>
<dbReference type="GO" id="GO:0022857">
    <property type="term" value="F:transmembrane transporter activity"/>
    <property type="evidence" value="ECO:0007669"/>
    <property type="project" value="InterPro"/>
</dbReference>
<dbReference type="SMART" id="SM00382">
    <property type="entry name" value="AAA"/>
    <property type="match status" value="1"/>
</dbReference>
<dbReference type="FunFam" id="3.40.50.300:FF:000425">
    <property type="entry name" value="Probable ABC transporter, ATP-binding subunit"/>
    <property type="match status" value="1"/>
</dbReference>
<protein>
    <submittedName>
        <fullName evidence="6">ABC transporter ATP-binding protein</fullName>
    </submittedName>
</protein>
<organism evidence="6 7">
    <name type="scientific">Lichenifustis flavocetrariae</name>
    <dbReference type="NCBI Taxonomy" id="2949735"/>
    <lineage>
        <taxon>Bacteria</taxon>
        <taxon>Pseudomonadati</taxon>
        <taxon>Pseudomonadota</taxon>
        <taxon>Alphaproteobacteria</taxon>
        <taxon>Hyphomicrobiales</taxon>
        <taxon>Lichenihabitantaceae</taxon>
        <taxon>Lichenifustis</taxon>
    </lineage>
</organism>
<dbReference type="InterPro" id="IPR027417">
    <property type="entry name" value="P-loop_NTPase"/>
</dbReference>
<evidence type="ECO:0000313" key="6">
    <source>
        <dbReference type="EMBL" id="MCW6506612.1"/>
    </source>
</evidence>
<dbReference type="SUPFAM" id="SSF52540">
    <property type="entry name" value="P-loop containing nucleoside triphosphate hydrolases"/>
    <property type="match status" value="1"/>
</dbReference>
<dbReference type="InterPro" id="IPR008995">
    <property type="entry name" value="Mo/tungstate-bd_C_term_dom"/>
</dbReference>
<dbReference type="GO" id="GO:0005524">
    <property type="term" value="F:ATP binding"/>
    <property type="evidence" value="ECO:0007669"/>
    <property type="project" value="UniProtKB-KW"/>
</dbReference>